<dbReference type="InterPro" id="IPR032856">
    <property type="entry name" value="GDE_N_bis"/>
</dbReference>
<evidence type="ECO:0000259" key="2">
    <source>
        <dbReference type="Pfam" id="PF22422"/>
    </source>
</evidence>
<feature type="domain" description="Putative glycogen debranching enzyme N-terminal" evidence="1">
    <location>
        <begin position="37"/>
        <end position="221"/>
    </location>
</feature>
<name>A0ABP6LD74_9ACTN</name>
<dbReference type="Pfam" id="PF22422">
    <property type="entry name" value="MGH1-like_GH"/>
    <property type="match status" value="1"/>
</dbReference>
<organism evidence="3 4">
    <name type="scientific">Streptosporangium longisporum</name>
    <dbReference type="NCBI Taxonomy" id="46187"/>
    <lineage>
        <taxon>Bacteria</taxon>
        <taxon>Bacillati</taxon>
        <taxon>Actinomycetota</taxon>
        <taxon>Actinomycetes</taxon>
        <taxon>Streptosporangiales</taxon>
        <taxon>Streptosporangiaceae</taxon>
        <taxon>Streptosporangium</taxon>
    </lineage>
</organism>
<dbReference type="InterPro" id="IPR008928">
    <property type="entry name" value="6-hairpin_glycosidase_sf"/>
</dbReference>
<dbReference type="InterPro" id="IPR054491">
    <property type="entry name" value="MGH1-like_GH"/>
</dbReference>
<dbReference type="Pfam" id="PF14742">
    <property type="entry name" value="GDE_N_bis"/>
    <property type="match status" value="1"/>
</dbReference>
<gene>
    <name evidence="3" type="ORF">GCM10017559_80790</name>
</gene>
<evidence type="ECO:0000259" key="1">
    <source>
        <dbReference type="Pfam" id="PF14742"/>
    </source>
</evidence>
<sequence length="737" mass="76479">MLDDAPPPVVPRPAPVPGLDAARRLQPLLHDLVAVVAAPTVALSGDDGQIRPAGVQGVFHADRRVLSRAVLTVDGREPETVGHALRGSGGAGFVTLARWLGDPTPDPTVRIERVRQVVPGGMRERVEIVSAAEVPVSAMITLELGCDLAPIDTVKSGEATGPAEITAGITAPGEITWSRDGVRVTATGEGARAEVAGDGRAAYLCRTVVLEPRGRVTFRWRVAAHDPRAVVVAPSRPAEWAAGRDEPRLVATDPRLERLFERSLDDLRSLRLAEPAVPADAFLGAGVPWYLTLFGRDSLWAARMLLPLGTELALGTLRVLARRQGTRPDPGSGEAPGKIMHELRREAFTAGGDGLRLPAVYYGTIDATPLWIHLLHDAWRWGAPASEIAALLPHLEAALGWLAEHADPLGDGFVRYADPGGLGLANQGWKDSGDALRFHDGHRARPPIALAEVQGYAHRAARCGADLLEAFGRPGADRHREYAAALAGRFRERFWTDGPHGRFPALALDGSGHPVDALTSNIGHLLGTGLLDEAEEARVADLLVTPELAGGFGLRTMSADAGGFNPLSYHCGSVWTHDTAIAVAGLARGGFAAQAAVLAEGLLAAGEAFGHRLPELYGGDDRAALGRPVPYPAACRPQAWSAAAAVTLAHAALGLRPDVPGGRVLLEPLAGAPLGAVSLSGLRVAGEPVTASVDGAGEAVVTGLPAGLSVVPGPAGVSGLSGLSGGSGVSGGAARPQ</sequence>
<proteinExistence type="predicted"/>
<dbReference type="EMBL" id="BAAAWD010000030">
    <property type="protein sequence ID" value="GAA3040207.1"/>
    <property type="molecule type" value="Genomic_DNA"/>
</dbReference>
<reference evidence="4" key="1">
    <citation type="journal article" date="2019" name="Int. J. Syst. Evol. Microbiol.">
        <title>The Global Catalogue of Microorganisms (GCM) 10K type strain sequencing project: providing services to taxonomists for standard genome sequencing and annotation.</title>
        <authorList>
            <consortium name="The Broad Institute Genomics Platform"/>
            <consortium name="The Broad Institute Genome Sequencing Center for Infectious Disease"/>
            <person name="Wu L."/>
            <person name="Ma J."/>
        </authorList>
    </citation>
    <scope>NUCLEOTIDE SEQUENCE [LARGE SCALE GENOMIC DNA]</scope>
    <source>
        <strain evidence="4">JCM 3106</strain>
    </source>
</reference>
<dbReference type="RefSeq" id="WP_344907319.1">
    <property type="nucleotide sequence ID" value="NZ_BAAAWD010000030.1"/>
</dbReference>
<evidence type="ECO:0000313" key="4">
    <source>
        <dbReference type="Proteomes" id="UP001499930"/>
    </source>
</evidence>
<dbReference type="Gene3D" id="1.50.10.10">
    <property type="match status" value="1"/>
</dbReference>
<protein>
    <submittedName>
        <fullName evidence="3">Glycogen debranching N-terminal domain-containing protein</fullName>
    </submittedName>
</protein>
<dbReference type="InterPro" id="IPR012341">
    <property type="entry name" value="6hp_glycosidase-like_sf"/>
</dbReference>
<comment type="caution">
    <text evidence="3">The sequence shown here is derived from an EMBL/GenBank/DDBJ whole genome shotgun (WGS) entry which is preliminary data.</text>
</comment>
<dbReference type="SUPFAM" id="SSF48208">
    <property type="entry name" value="Six-hairpin glycosidases"/>
    <property type="match status" value="1"/>
</dbReference>
<evidence type="ECO:0000313" key="3">
    <source>
        <dbReference type="EMBL" id="GAA3040207.1"/>
    </source>
</evidence>
<dbReference type="Proteomes" id="UP001499930">
    <property type="component" value="Unassembled WGS sequence"/>
</dbReference>
<accession>A0ABP6LD74</accession>
<feature type="domain" description="Mannosylglycerate hydrolase MGH1-like glycoside hydrolase" evidence="2">
    <location>
        <begin position="370"/>
        <end position="605"/>
    </location>
</feature>
<keyword evidence="4" id="KW-1185">Reference proteome</keyword>